<gene>
    <name evidence="10" type="ORF">BRENAR_LOCUS3643</name>
</gene>
<evidence type="ECO:0000256" key="7">
    <source>
        <dbReference type="ARBA" id="ARBA00023242"/>
    </source>
</evidence>
<feature type="domain" description="Copper-fist" evidence="9">
    <location>
        <begin position="1"/>
        <end position="40"/>
    </location>
</feature>
<keyword evidence="3" id="KW-0862">Zinc</keyword>
<evidence type="ECO:0000256" key="8">
    <source>
        <dbReference type="SAM" id="MobiDB-lite"/>
    </source>
</evidence>
<accession>A0A448YPQ0</accession>
<dbReference type="InterPro" id="IPR001083">
    <property type="entry name" value="Cu_fist_DNA-bd_dom"/>
</dbReference>
<keyword evidence="5" id="KW-0805">Transcription regulation</keyword>
<proteinExistence type="predicted"/>
<dbReference type="Pfam" id="PF00649">
    <property type="entry name" value="Copper-fist"/>
    <property type="match status" value="1"/>
</dbReference>
<dbReference type="GO" id="GO:0000978">
    <property type="term" value="F:RNA polymerase II cis-regulatory region sequence-specific DNA binding"/>
    <property type="evidence" value="ECO:0007669"/>
    <property type="project" value="TreeGrafter"/>
</dbReference>
<protein>
    <submittedName>
        <fullName evidence="10">DEKNAAC104025</fullName>
    </submittedName>
</protein>
<dbReference type="GO" id="GO:0005634">
    <property type="term" value="C:nucleus"/>
    <property type="evidence" value="ECO:0007669"/>
    <property type="project" value="UniProtKB-SubCell"/>
</dbReference>
<evidence type="ECO:0000256" key="5">
    <source>
        <dbReference type="ARBA" id="ARBA00023015"/>
    </source>
</evidence>
<evidence type="ECO:0000256" key="3">
    <source>
        <dbReference type="ARBA" id="ARBA00022833"/>
    </source>
</evidence>
<dbReference type="PANTHER" id="PTHR28088">
    <property type="entry name" value="TRANSCRIPTIONAL ACTIVATOR HAA1-RELATED"/>
    <property type="match status" value="1"/>
</dbReference>
<dbReference type="FunFam" id="3.90.430.10:FF:000001">
    <property type="entry name" value="Copper fist DNA-binding protein"/>
    <property type="match status" value="1"/>
</dbReference>
<name>A0A448YPQ0_BRENA</name>
<evidence type="ECO:0000256" key="2">
    <source>
        <dbReference type="ARBA" id="ARBA00022723"/>
    </source>
</evidence>
<keyword evidence="7" id="KW-0539">Nucleus</keyword>
<evidence type="ECO:0000259" key="9">
    <source>
        <dbReference type="PROSITE" id="PS50073"/>
    </source>
</evidence>
<dbReference type="Gene3D" id="3.90.430.10">
    <property type="entry name" value="Copper fist DNA-binding domain"/>
    <property type="match status" value="1"/>
</dbReference>
<dbReference type="GO" id="GO:0006878">
    <property type="term" value="P:intracellular copper ion homeostasis"/>
    <property type="evidence" value="ECO:0007669"/>
    <property type="project" value="TreeGrafter"/>
</dbReference>
<dbReference type="Proteomes" id="UP000290900">
    <property type="component" value="Unassembled WGS sequence"/>
</dbReference>
<keyword evidence="6" id="KW-0804">Transcription</keyword>
<evidence type="ECO:0000313" key="10">
    <source>
        <dbReference type="EMBL" id="VEU22912.1"/>
    </source>
</evidence>
<evidence type="ECO:0000256" key="6">
    <source>
        <dbReference type="ARBA" id="ARBA00023163"/>
    </source>
</evidence>
<sequence length="299" mass="31497">MIIIDNVKYACERCIRGHRVSTCNHRDAKLIPIKPKGRPSTQCPHCKELRKMKNAHVSCDCSKKHHPGQSSHDVDCACVVTGDCDCGTKSKSSKSRSTTPSCGEDGYTKEAYANESYSNGAYTPISPNLMQNISSPLASSPLTSDPSISQPPLGLEAIVDPSNDAYDGLASPTGVSEVNGEGGDVGGGIIDPQLEEFLGKDNLQGDLSGVSGDLSGVAGDLSGLPSLATSQRPEFPESTVAGAHFFEEFLASGSHVGIGEFLGQQSGEDLLGSLGIDAAIKSVNDDKLKEEEEKYGYTQ</sequence>
<dbReference type="SMART" id="SM00412">
    <property type="entry name" value="Cu_FIST"/>
    <property type="match status" value="1"/>
</dbReference>
<dbReference type="SUPFAM" id="SSF57879">
    <property type="entry name" value="Zinc domain conserved in yeast copper-regulated transcription factors"/>
    <property type="match status" value="1"/>
</dbReference>
<dbReference type="OrthoDB" id="5600085at2759"/>
<keyword evidence="4" id="KW-0186">Copper</keyword>
<reference evidence="10 11" key="1">
    <citation type="submission" date="2018-12" db="EMBL/GenBank/DDBJ databases">
        <authorList>
            <person name="Tiukova I."/>
            <person name="Dainat J."/>
        </authorList>
    </citation>
    <scope>NUCLEOTIDE SEQUENCE [LARGE SCALE GENOMIC DNA]</scope>
</reference>
<dbReference type="InterPro" id="IPR051763">
    <property type="entry name" value="Copper_Homeo_Regul"/>
</dbReference>
<dbReference type="InParanoid" id="A0A448YPQ0"/>
<dbReference type="PROSITE" id="PS50073">
    <property type="entry name" value="COPPER_FIST_2"/>
    <property type="match status" value="1"/>
</dbReference>
<feature type="region of interest" description="Disordered" evidence="8">
    <location>
        <begin position="86"/>
        <end position="105"/>
    </location>
</feature>
<comment type="subcellular location">
    <subcellularLocation>
        <location evidence="1">Nucleus</location>
    </subcellularLocation>
</comment>
<keyword evidence="11" id="KW-1185">Reference proteome</keyword>
<dbReference type="PRINTS" id="PR00617">
    <property type="entry name" value="COPPERFIST"/>
</dbReference>
<keyword evidence="2" id="KW-0479">Metal-binding</keyword>
<dbReference type="GO" id="GO:0045944">
    <property type="term" value="P:positive regulation of transcription by RNA polymerase II"/>
    <property type="evidence" value="ECO:0007669"/>
    <property type="project" value="TreeGrafter"/>
</dbReference>
<dbReference type="EMBL" id="CAACVR010000034">
    <property type="protein sequence ID" value="VEU22912.1"/>
    <property type="molecule type" value="Genomic_DNA"/>
</dbReference>
<evidence type="ECO:0000256" key="4">
    <source>
        <dbReference type="ARBA" id="ARBA00023008"/>
    </source>
</evidence>
<dbReference type="STRING" id="13370.A0A448YPQ0"/>
<dbReference type="PROSITE" id="PS01119">
    <property type="entry name" value="COPPER_FIST_1"/>
    <property type="match status" value="1"/>
</dbReference>
<dbReference type="SMART" id="SM01090">
    <property type="entry name" value="Copper-fist"/>
    <property type="match status" value="1"/>
</dbReference>
<dbReference type="GO" id="GO:0000981">
    <property type="term" value="F:DNA-binding transcription factor activity, RNA polymerase II-specific"/>
    <property type="evidence" value="ECO:0007669"/>
    <property type="project" value="TreeGrafter"/>
</dbReference>
<evidence type="ECO:0000313" key="11">
    <source>
        <dbReference type="Proteomes" id="UP000290900"/>
    </source>
</evidence>
<dbReference type="PANTHER" id="PTHR28088:SF7">
    <property type="entry name" value="METAL-BINDING ACTIVATOR 1"/>
    <property type="match status" value="1"/>
</dbReference>
<evidence type="ECO:0000256" key="1">
    <source>
        <dbReference type="ARBA" id="ARBA00004123"/>
    </source>
</evidence>
<dbReference type="AlphaFoldDB" id="A0A448YPQ0"/>
<dbReference type="GO" id="GO:0005507">
    <property type="term" value="F:copper ion binding"/>
    <property type="evidence" value="ECO:0007669"/>
    <property type="project" value="InterPro"/>
</dbReference>
<dbReference type="InterPro" id="IPR036395">
    <property type="entry name" value="Cu_fist_DNA-bd_dom_sf"/>
</dbReference>
<organism evidence="10 11">
    <name type="scientific">Brettanomyces naardenensis</name>
    <name type="common">Yeast</name>
    <dbReference type="NCBI Taxonomy" id="13370"/>
    <lineage>
        <taxon>Eukaryota</taxon>
        <taxon>Fungi</taxon>
        <taxon>Dikarya</taxon>
        <taxon>Ascomycota</taxon>
        <taxon>Saccharomycotina</taxon>
        <taxon>Pichiomycetes</taxon>
        <taxon>Pichiales</taxon>
        <taxon>Pichiaceae</taxon>
        <taxon>Brettanomyces</taxon>
    </lineage>
</organism>
<dbReference type="GO" id="GO:0006879">
    <property type="term" value="P:intracellular iron ion homeostasis"/>
    <property type="evidence" value="ECO:0007669"/>
    <property type="project" value="TreeGrafter"/>
</dbReference>